<gene>
    <name evidence="3" type="ORF">NNJEOMEG_01989</name>
</gene>
<evidence type="ECO:0000313" key="3">
    <source>
        <dbReference type="EMBL" id="GFK94149.1"/>
    </source>
</evidence>
<evidence type="ECO:0000313" key="4">
    <source>
        <dbReference type="Proteomes" id="UP000494245"/>
    </source>
</evidence>
<dbReference type="Proteomes" id="UP000494245">
    <property type="component" value="Unassembled WGS sequence"/>
</dbReference>
<accession>A0A6V8LVN1</accession>
<evidence type="ECO:0000256" key="1">
    <source>
        <dbReference type="SAM" id="MobiDB-lite"/>
    </source>
</evidence>
<protein>
    <recommendedName>
        <fullName evidence="5">DUF4398 domain-containing protein</fullName>
    </recommendedName>
</protein>
<comment type="caution">
    <text evidence="3">The sequence shown here is derived from an EMBL/GenBank/DDBJ whole genome shotgun (WGS) entry which is preliminary data.</text>
</comment>
<reference evidence="3 4" key="1">
    <citation type="submission" date="2020-04" db="EMBL/GenBank/DDBJ databases">
        <authorList>
            <consortium name="Desulfovibrio sp. FSS-1 genome sequencing consortium"/>
            <person name="Shimoshige H."/>
            <person name="Kobayashi H."/>
            <person name="Maekawa T."/>
        </authorList>
    </citation>
    <scope>NUCLEOTIDE SEQUENCE [LARGE SCALE GENOMIC DNA]</scope>
    <source>
        <strain evidence="3 4">SIID29052-01</strain>
    </source>
</reference>
<evidence type="ECO:0000256" key="2">
    <source>
        <dbReference type="SAM" id="SignalP"/>
    </source>
</evidence>
<dbReference type="RefSeq" id="WP_173083947.1">
    <property type="nucleotide sequence ID" value="NZ_BLTE01000008.1"/>
</dbReference>
<feature type="region of interest" description="Disordered" evidence="1">
    <location>
        <begin position="60"/>
        <end position="98"/>
    </location>
</feature>
<dbReference type="AlphaFoldDB" id="A0A6V8LVN1"/>
<feature type="signal peptide" evidence="2">
    <location>
        <begin position="1"/>
        <end position="21"/>
    </location>
</feature>
<name>A0A6V8LVN1_9BACT</name>
<keyword evidence="4" id="KW-1185">Reference proteome</keyword>
<feature type="chain" id="PRO_5028838007" description="DUF4398 domain-containing protein" evidence="2">
    <location>
        <begin position="22"/>
        <end position="98"/>
    </location>
</feature>
<dbReference type="EMBL" id="BLTE01000008">
    <property type="protein sequence ID" value="GFK94149.1"/>
    <property type="molecule type" value="Genomic_DNA"/>
</dbReference>
<reference evidence="3 4" key="2">
    <citation type="submission" date="2020-05" db="EMBL/GenBank/DDBJ databases">
        <title>Draft genome sequence of Desulfovibrio sp. strainFSS-1.</title>
        <authorList>
            <person name="Shimoshige H."/>
            <person name="Kobayashi H."/>
            <person name="Maekawa T."/>
        </authorList>
    </citation>
    <scope>NUCLEOTIDE SEQUENCE [LARGE SCALE GENOMIC DNA]</scope>
    <source>
        <strain evidence="3 4">SIID29052-01</strain>
    </source>
</reference>
<sequence length="98" mass="11280">MTKSLRLVSALLLLSAFGLGACSKLEVYDRNLQYMNPTIYQMEKEAVARDLDVAQAQFAQAEASGDPQRIKEARDRLKDMQSKQRSITSEDRRRNRTW</sequence>
<feature type="compositionally biased region" description="Basic and acidic residues" evidence="1">
    <location>
        <begin position="68"/>
        <end position="98"/>
    </location>
</feature>
<evidence type="ECO:0008006" key="5">
    <source>
        <dbReference type="Google" id="ProtNLM"/>
    </source>
</evidence>
<organism evidence="3 4">
    <name type="scientific">Fundidesulfovibrio magnetotacticus</name>
    <dbReference type="NCBI Taxonomy" id="2730080"/>
    <lineage>
        <taxon>Bacteria</taxon>
        <taxon>Pseudomonadati</taxon>
        <taxon>Thermodesulfobacteriota</taxon>
        <taxon>Desulfovibrionia</taxon>
        <taxon>Desulfovibrionales</taxon>
        <taxon>Desulfovibrionaceae</taxon>
        <taxon>Fundidesulfovibrio</taxon>
    </lineage>
</organism>
<proteinExistence type="predicted"/>
<keyword evidence="2" id="KW-0732">Signal</keyword>
<dbReference type="PROSITE" id="PS51257">
    <property type="entry name" value="PROKAR_LIPOPROTEIN"/>
    <property type="match status" value="1"/>
</dbReference>